<name>A0A5C7J359_9BACT</name>
<organism evidence="1 2">
    <name type="scientific">Candidatus Dojkabacteria bacterium</name>
    <dbReference type="NCBI Taxonomy" id="2099670"/>
    <lineage>
        <taxon>Bacteria</taxon>
        <taxon>Candidatus Dojkabacteria</taxon>
    </lineage>
</organism>
<sequence>MQERNKVNRQHAGRAMSYVIAKSENKYPMMRFFCTLDMMKVVAYKKDELNEDQDLPETQESLHAKT</sequence>
<protein>
    <submittedName>
        <fullName evidence="1">Uncharacterized protein</fullName>
    </submittedName>
</protein>
<evidence type="ECO:0000313" key="2">
    <source>
        <dbReference type="Proteomes" id="UP000321026"/>
    </source>
</evidence>
<reference evidence="1 2" key="1">
    <citation type="submission" date="2018-09" db="EMBL/GenBank/DDBJ databases">
        <title>Metagenome Assembled Genomes from an Advanced Water Purification Facility.</title>
        <authorList>
            <person name="Stamps B.W."/>
            <person name="Spear J.R."/>
        </authorList>
    </citation>
    <scope>NUCLEOTIDE SEQUENCE [LARGE SCALE GENOMIC DNA]</scope>
    <source>
        <strain evidence="1">Bin_63_2</strain>
    </source>
</reference>
<accession>A0A5C7J359</accession>
<dbReference type="EMBL" id="SSDS01000104">
    <property type="protein sequence ID" value="TXG75809.1"/>
    <property type="molecule type" value="Genomic_DNA"/>
</dbReference>
<gene>
    <name evidence="1" type="ORF">E6Q11_06610</name>
</gene>
<evidence type="ECO:0000313" key="1">
    <source>
        <dbReference type="EMBL" id="TXG75809.1"/>
    </source>
</evidence>
<proteinExistence type="predicted"/>
<comment type="caution">
    <text evidence="1">The sequence shown here is derived from an EMBL/GenBank/DDBJ whole genome shotgun (WGS) entry which is preliminary data.</text>
</comment>
<dbReference type="Proteomes" id="UP000321026">
    <property type="component" value="Unassembled WGS sequence"/>
</dbReference>
<dbReference type="AlphaFoldDB" id="A0A5C7J359"/>